<dbReference type="RefSeq" id="WP_305976943.1">
    <property type="nucleotide sequence ID" value="NZ_JAPJDZ010000060.1"/>
</dbReference>
<sequence>MKISVYFLVAIVASWFFFQPATPYVTVVAKMVTDNQRQLGYFWFSNQQIMPLVIGAQYRLQAGDQYYTARLSSVNYQTRMPGKLKLGMTFSNPAVLTQLTAEQRLKIHQLDP</sequence>
<evidence type="ECO:0000313" key="2">
    <source>
        <dbReference type="Proteomes" id="UP001231109"/>
    </source>
</evidence>
<evidence type="ECO:0000313" key="1">
    <source>
        <dbReference type="EMBL" id="MDP5137668.1"/>
    </source>
</evidence>
<keyword evidence="2" id="KW-1185">Reference proteome</keyword>
<name>A0ABT9I2S0_9GAMM</name>
<accession>A0ABT9I2S0</accession>
<gene>
    <name evidence="1" type="ORF">ORJ04_17060</name>
</gene>
<comment type="caution">
    <text evidence="1">The sequence shown here is derived from an EMBL/GenBank/DDBJ whole genome shotgun (WGS) entry which is preliminary data.</text>
</comment>
<reference evidence="1 2" key="1">
    <citation type="submission" date="2022-11" db="EMBL/GenBank/DDBJ databases">
        <title>Viruses from the air-sea interface of a natural surface slick.</title>
        <authorList>
            <person name="Rahlff J."/>
            <person name="Holmfeldt K."/>
        </authorList>
    </citation>
    <scope>NUCLEOTIDE SEQUENCE [LARGE SCALE GENOMIC DNA]</scope>
    <source>
        <strain evidence="1 2">SMS4</strain>
    </source>
</reference>
<proteinExistence type="predicted"/>
<protein>
    <submittedName>
        <fullName evidence="1">Uncharacterized protein</fullName>
    </submittedName>
</protein>
<organism evidence="1 2">
    <name type="scientific">Rheinheimera baltica</name>
    <dbReference type="NCBI Taxonomy" id="67576"/>
    <lineage>
        <taxon>Bacteria</taxon>
        <taxon>Pseudomonadati</taxon>
        <taxon>Pseudomonadota</taxon>
        <taxon>Gammaproteobacteria</taxon>
        <taxon>Chromatiales</taxon>
        <taxon>Chromatiaceae</taxon>
        <taxon>Rheinheimera</taxon>
    </lineage>
</organism>
<dbReference type="EMBL" id="JAPJDZ010000060">
    <property type="protein sequence ID" value="MDP5137668.1"/>
    <property type="molecule type" value="Genomic_DNA"/>
</dbReference>
<dbReference type="Proteomes" id="UP001231109">
    <property type="component" value="Unassembled WGS sequence"/>
</dbReference>